<dbReference type="InterPro" id="IPR014538">
    <property type="entry name" value="UCP028063_topo_Znf"/>
</dbReference>
<keyword evidence="3" id="KW-1185">Reference proteome</keyword>
<gene>
    <name evidence="2" type="ORF">HMF8227_02528</name>
</gene>
<name>A0A2S2E6W5_9ALTE</name>
<sequence>MELTLVLLMMLMVIAVVAIKLNGDKLAFPFRRRDNLFTPVERSFLNLIEAGVGDQYRIICRVRLSDIVSLRHGTDKKTGRTAMLKAAGRNLDFVLCDKETLTPVVAVDLVHQSGKDGYKTQRDWFVSSALDAARIPHLRIKVKSGYSPQDFRDCLEAKLAPVRYKAPKKPLIAGTQTGSKPLAA</sequence>
<dbReference type="InterPro" id="IPR024402">
    <property type="entry name" value="DUF2726"/>
</dbReference>
<evidence type="ECO:0000259" key="1">
    <source>
        <dbReference type="Pfam" id="PF10881"/>
    </source>
</evidence>
<evidence type="ECO:0000313" key="3">
    <source>
        <dbReference type="Proteomes" id="UP000245728"/>
    </source>
</evidence>
<protein>
    <recommendedName>
        <fullName evidence="1">DUF2726 domain-containing protein</fullName>
    </recommendedName>
</protein>
<proteinExistence type="predicted"/>
<dbReference type="PIRSF" id="PIRSF028063">
    <property type="entry name" value="UCP028063"/>
    <property type="match status" value="1"/>
</dbReference>
<dbReference type="Proteomes" id="UP000245728">
    <property type="component" value="Chromosome"/>
</dbReference>
<feature type="domain" description="DUF2726" evidence="1">
    <location>
        <begin position="34"/>
        <end position="156"/>
    </location>
</feature>
<dbReference type="KEGG" id="salh:HMF8227_02528"/>
<dbReference type="OrthoDB" id="5600508at2"/>
<dbReference type="Pfam" id="PF10881">
    <property type="entry name" value="DUF2726"/>
    <property type="match status" value="1"/>
</dbReference>
<dbReference type="AlphaFoldDB" id="A0A2S2E6W5"/>
<evidence type="ECO:0000313" key="2">
    <source>
        <dbReference type="EMBL" id="AWL12980.1"/>
    </source>
</evidence>
<dbReference type="RefSeq" id="WP_109340506.1">
    <property type="nucleotide sequence ID" value="NZ_CP029347.1"/>
</dbReference>
<reference evidence="2 3" key="1">
    <citation type="submission" date="2018-05" db="EMBL/GenBank/DDBJ databases">
        <title>Salinimonas sp. HMF8227 Genome sequencing and assembly.</title>
        <authorList>
            <person name="Kang H."/>
            <person name="Kang J."/>
            <person name="Cha I."/>
            <person name="Kim H."/>
            <person name="Joh K."/>
        </authorList>
    </citation>
    <scope>NUCLEOTIDE SEQUENCE [LARGE SCALE GENOMIC DNA]</scope>
    <source>
        <strain evidence="2 3">HMF8227</strain>
    </source>
</reference>
<accession>A0A2S2E6W5</accession>
<organism evidence="2 3">
    <name type="scientific">Saliniradius amylolyticus</name>
    <dbReference type="NCBI Taxonomy" id="2183582"/>
    <lineage>
        <taxon>Bacteria</taxon>
        <taxon>Pseudomonadati</taxon>
        <taxon>Pseudomonadota</taxon>
        <taxon>Gammaproteobacteria</taxon>
        <taxon>Alteromonadales</taxon>
        <taxon>Alteromonadaceae</taxon>
        <taxon>Saliniradius</taxon>
    </lineage>
</organism>
<dbReference type="EMBL" id="CP029347">
    <property type="protein sequence ID" value="AWL12980.1"/>
    <property type="molecule type" value="Genomic_DNA"/>
</dbReference>